<name>A0A5Q2FEA9_9ACTN</name>
<feature type="transmembrane region" description="Helical" evidence="5">
    <location>
        <begin position="72"/>
        <end position="91"/>
    </location>
</feature>
<evidence type="ECO:0000313" key="6">
    <source>
        <dbReference type="EMBL" id="QGF25108.1"/>
    </source>
</evidence>
<dbReference type="InterPro" id="IPR023271">
    <property type="entry name" value="Aquaporin-like"/>
</dbReference>
<evidence type="ECO:0000256" key="3">
    <source>
        <dbReference type="ARBA" id="ARBA00022989"/>
    </source>
</evidence>
<evidence type="ECO:0000256" key="2">
    <source>
        <dbReference type="ARBA" id="ARBA00022692"/>
    </source>
</evidence>
<keyword evidence="3 5" id="KW-1133">Transmembrane helix</keyword>
<dbReference type="PANTHER" id="PTHR30520">
    <property type="entry name" value="FORMATE TRANSPORTER-RELATED"/>
    <property type="match status" value="1"/>
</dbReference>
<protein>
    <submittedName>
        <fullName evidence="6">Formate/nitrite transporter family protein</fullName>
    </submittedName>
</protein>
<feature type="transmembrane region" description="Helical" evidence="5">
    <location>
        <begin position="34"/>
        <end position="52"/>
    </location>
</feature>
<organism evidence="6 7">
    <name type="scientific">Raineyella fluvialis</name>
    <dbReference type="NCBI Taxonomy" id="2662261"/>
    <lineage>
        <taxon>Bacteria</taxon>
        <taxon>Bacillati</taxon>
        <taxon>Actinomycetota</taxon>
        <taxon>Actinomycetes</taxon>
        <taxon>Propionibacteriales</taxon>
        <taxon>Propionibacteriaceae</taxon>
        <taxon>Raineyella</taxon>
    </lineage>
</organism>
<dbReference type="Proteomes" id="UP000386847">
    <property type="component" value="Chromosome"/>
</dbReference>
<gene>
    <name evidence="6" type="ORF">Rai3103_06185</name>
</gene>
<feature type="transmembrane region" description="Helical" evidence="5">
    <location>
        <begin position="204"/>
        <end position="230"/>
    </location>
</feature>
<evidence type="ECO:0000256" key="1">
    <source>
        <dbReference type="ARBA" id="ARBA00004141"/>
    </source>
</evidence>
<comment type="subcellular location">
    <subcellularLocation>
        <location evidence="1">Membrane</location>
        <topology evidence="1">Multi-pass membrane protein</topology>
    </subcellularLocation>
</comment>
<dbReference type="GO" id="GO:0015499">
    <property type="term" value="F:formate transmembrane transporter activity"/>
    <property type="evidence" value="ECO:0007669"/>
    <property type="project" value="TreeGrafter"/>
</dbReference>
<keyword evidence="2 5" id="KW-0812">Transmembrane</keyword>
<evidence type="ECO:0000256" key="5">
    <source>
        <dbReference type="SAM" id="Phobius"/>
    </source>
</evidence>
<dbReference type="Gene3D" id="1.20.1080.10">
    <property type="entry name" value="Glycerol uptake facilitator protein"/>
    <property type="match status" value="1"/>
</dbReference>
<dbReference type="AlphaFoldDB" id="A0A5Q2FEA9"/>
<dbReference type="InterPro" id="IPR000292">
    <property type="entry name" value="For/NO2_transpt"/>
</dbReference>
<dbReference type="KEGG" id="rain:Rai3103_06185"/>
<dbReference type="GO" id="GO:0005886">
    <property type="term" value="C:plasma membrane"/>
    <property type="evidence" value="ECO:0007669"/>
    <property type="project" value="TreeGrafter"/>
</dbReference>
<dbReference type="Pfam" id="PF01226">
    <property type="entry name" value="Form_Nir_trans"/>
    <property type="match status" value="1"/>
</dbReference>
<feature type="transmembrane region" description="Helical" evidence="5">
    <location>
        <begin position="242"/>
        <end position="267"/>
    </location>
</feature>
<dbReference type="PANTHER" id="PTHR30520:SF8">
    <property type="entry name" value="NITRITE TRANSPORTER NIRC"/>
    <property type="match status" value="1"/>
</dbReference>
<sequence>MTADRLYPGRVFIENTLEAAETKGHMSSRITVRYLQRAAMAGFLIGLFYVAYHATVATFASVQVGGVTLAGFGKLLGSFIFGWALVFIFFTKSELLTSNMMVVSIAHYHRRTTTRRALHLLGLCLLGNAVGGLVLALLLRYSTLASGAVATQMAHAAEVKLGYLSTAAGIGDLFVRAILCNFVINVAMLLVYNGFVKDSITMTLTMVSAVFVFAFLGLEHSVANTVFFLIVGLSQGIDVAAAIGNVVIALIGNFIGGGILIGVYYAYVNNPRPKRTESLPTE</sequence>
<evidence type="ECO:0000313" key="7">
    <source>
        <dbReference type="Proteomes" id="UP000386847"/>
    </source>
</evidence>
<accession>A0A5Q2FEA9</accession>
<feature type="transmembrane region" description="Helical" evidence="5">
    <location>
        <begin position="173"/>
        <end position="192"/>
    </location>
</feature>
<evidence type="ECO:0000256" key="4">
    <source>
        <dbReference type="ARBA" id="ARBA00023136"/>
    </source>
</evidence>
<proteinExistence type="predicted"/>
<dbReference type="EMBL" id="CP045725">
    <property type="protein sequence ID" value="QGF25108.1"/>
    <property type="molecule type" value="Genomic_DNA"/>
</dbReference>
<keyword evidence="7" id="KW-1185">Reference proteome</keyword>
<feature type="transmembrane region" description="Helical" evidence="5">
    <location>
        <begin position="117"/>
        <end position="139"/>
    </location>
</feature>
<reference evidence="6 7" key="1">
    <citation type="submission" date="2019-10" db="EMBL/GenBank/DDBJ databases">
        <title>Genomic analysis of Raineyella sp. CBA3103.</title>
        <authorList>
            <person name="Roh S.W."/>
        </authorList>
    </citation>
    <scope>NUCLEOTIDE SEQUENCE [LARGE SCALE GENOMIC DNA]</scope>
    <source>
        <strain evidence="6 7">CBA3103</strain>
    </source>
</reference>
<keyword evidence="4 5" id="KW-0472">Membrane</keyword>